<evidence type="ECO:0000313" key="2">
    <source>
        <dbReference type="Proteomes" id="UP000019141"/>
    </source>
</evidence>
<feature type="non-terminal residue" evidence="1">
    <location>
        <position position="53"/>
    </location>
</feature>
<comment type="caution">
    <text evidence="1">The sequence shown here is derived from an EMBL/GenBank/DDBJ whole genome shotgun (WGS) entry which is preliminary data.</text>
</comment>
<dbReference type="AlphaFoldDB" id="W4LC51"/>
<dbReference type="Proteomes" id="UP000019141">
    <property type="component" value="Unassembled WGS sequence"/>
</dbReference>
<dbReference type="HOGENOM" id="CLU_143345_2_1_7"/>
<dbReference type="Pfam" id="PF11747">
    <property type="entry name" value="RebB"/>
    <property type="match status" value="1"/>
</dbReference>
<name>W4LC51_ENTF1</name>
<evidence type="ECO:0000313" key="1">
    <source>
        <dbReference type="EMBL" id="ETW95683.1"/>
    </source>
</evidence>
<sequence length="53" mass="5531">MAETLVNSQITDAVTQTNVKVLAEAPSVSMAAVYQMLGQSVGLTMQNASAAWC</sequence>
<dbReference type="EMBL" id="AZHW01000885">
    <property type="protein sequence ID" value="ETW95683.1"/>
    <property type="molecule type" value="Genomic_DNA"/>
</dbReference>
<organism evidence="1 2">
    <name type="scientific">Entotheonella factor</name>
    <dbReference type="NCBI Taxonomy" id="1429438"/>
    <lineage>
        <taxon>Bacteria</taxon>
        <taxon>Pseudomonadati</taxon>
        <taxon>Nitrospinota/Tectimicrobiota group</taxon>
        <taxon>Candidatus Tectimicrobiota</taxon>
        <taxon>Candidatus Entotheonellia</taxon>
        <taxon>Candidatus Entotheonellales</taxon>
        <taxon>Candidatus Entotheonellaceae</taxon>
        <taxon>Candidatus Entotheonella</taxon>
    </lineage>
</organism>
<accession>W4LC51</accession>
<gene>
    <name evidence="1" type="ORF">ETSY1_29580</name>
</gene>
<reference evidence="1 2" key="1">
    <citation type="journal article" date="2014" name="Nature">
        <title>An environmental bacterial taxon with a large and distinct metabolic repertoire.</title>
        <authorList>
            <person name="Wilson M.C."/>
            <person name="Mori T."/>
            <person name="Ruckert C."/>
            <person name="Uria A.R."/>
            <person name="Helf M.J."/>
            <person name="Takada K."/>
            <person name="Gernert C."/>
            <person name="Steffens U.A."/>
            <person name="Heycke N."/>
            <person name="Schmitt S."/>
            <person name="Rinke C."/>
            <person name="Helfrich E.J."/>
            <person name="Brachmann A.O."/>
            <person name="Gurgui C."/>
            <person name="Wakimoto T."/>
            <person name="Kracht M."/>
            <person name="Crusemann M."/>
            <person name="Hentschel U."/>
            <person name="Abe I."/>
            <person name="Matsunaga S."/>
            <person name="Kalinowski J."/>
            <person name="Takeyama H."/>
            <person name="Piel J."/>
        </authorList>
    </citation>
    <scope>NUCLEOTIDE SEQUENCE [LARGE SCALE GENOMIC DNA]</scope>
    <source>
        <strain evidence="2">TSY1</strain>
    </source>
</reference>
<dbReference type="InterPro" id="IPR021070">
    <property type="entry name" value="Killing_trait_RebB"/>
</dbReference>
<proteinExistence type="predicted"/>
<protein>
    <recommendedName>
        <fullName evidence="3">RebB like protein</fullName>
    </recommendedName>
</protein>
<keyword evidence="2" id="KW-1185">Reference proteome</keyword>
<evidence type="ECO:0008006" key="3">
    <source>
        <dbReference type="Google" id="ProtNLM"/>
    </source>
</evidence>